<reference evidence="1 2" key="1">
    <citation type="submission" date="2020-10" db="EMBL/GenBank/DDBJ databases">
        <title>Bacillus sp. HD4P25, an endophyte from a halophyte.</title>
        <authorList>
            <person name="Sun J.-Q."/>
        </authorList>
    </citation>
    <scope>NUCLEOTIDE SEQUENCE [LARGE SCALE GENOMIC DNA]</scope>
    <source>
        <strain evidence="1 2">YIM 93174</strain>
    </source>
</reference>
<sequence>MRYRDNLIVFLALILVLIGCSKNSNVEMNPVKPEDFEFSLTYGTYGKQKIDTFNDLVIKDLVIDGVIEANIKLSKEDMNKIYEEMRSINIMGKLDLKKEDECMSEPSSFTEWTIQMNG</sequence>
<proteinExistence type="predicted"/>
<evidence type="ECO:0000313" key="1">
    <source>
        <dbReference type="EMBL" id="MBE4909824.1"/>
    </source>
</evidence>
<evidence type="ECO:0000313" key="2">
    <source>
        <dbReference type="Proteomes" id="UP001516662"/>
    </source>
</evidence>
<dbReference type="RefSeq" id="WP_193538842.1">
    <property type="nucleotide sequence ID" value="NZ_JADCLJ010000024.1"/>
</dbReference>
<keyword evidence="2" id="KW-1185">Reference proteome</keyword>
<dbReference type="Proteomes" id="UP001516662">
    <property type="component" value="Unassembled WGS sequence"/>
</dbReference>
<protein>
    <submittedName>
        <fullName evidence="1">Uncharacterized protein</fullName>
    </submittedName>
</protein>
<comment type="caution">
    <text evidence="1">The sequence shown here is derived from an EMBL/GenBank/DDBJ whole genome shotgun (WGS) entry which is preliminary data.</text>
</comment>
<organism evidence="1 2">
    <name type="scientific">Litchfieldia luteola</name>
    <dbReference type="NCBI Taxonomy" id="682179"/>
    <lineage>
        <taxon>Bacteria</taxon>
        <taxon>Bacillati</taxon>
        <taxon>Bacillota</taxon>
        <taxon>Bacilli</taxon>
        <taxon>Bacillales</taxon>
        <taxon>Bacillaceae</taxon>
        <taxon>Litchfieldia</taxon>
    </lineage>
</organism>
<gene>
    <name evidence="1" type="ORF">IMZ08_17455</name>
</gene>
<name>A0ABR9QNT0_9BACI</name>
<dbReference type="EMBL" id="JADCLJ010000024">
    <property type="protein sequence ID" value="MBE4909824.1"/>
    <property type="molecule type" value="Genomic_DNA"/>
</dbReference>
<accession>A0ABR9QNT0</accession>
<dbReference type="PROSITE" id="PS51257">
    <property type="entry name" value="PROKAR_LIPOPROTEIN"/>
    <property type="match status" value="1"/>
</dbReference>